<keyword evidence="7" id="KW-0472">Membrane</keyword>
<evidence type="ECO:0000256" key="5">
    <source>
        <dbReference type="ARBA" id="ARBA00022692"/>
    </source>
</evidence>
<keyword evidence="6" id="KW-0653">Protein transport</keyword>
<keyword evidence="8" id="KW-0998">Cell outer membrane</keyword>
<dbReference type="Pfam" id="PF08479">
    <property type="entry name" value="POTRA_2"/>
    <property type="match status" value="1"/>
</dbReference>
<gene>
    <name evidence="10" type="ORF">E6C76_05490</name>
</gene>
<comment type="subcellular location">
    <subcellularLocation>
        <location evidence="1">Cell outer membrane</location>
    </subcellularLocation>
</comment>
<dbReference type="Gene3D" id="2.40.160.50">
    <property type="entry name" value="membrane protein fhac: a member of the omp85/tpsb transporter family"/>
    <property type="match status" value="1"/>
</dbReference>
<accession>A0A4S4B182</accession>
<dbReference type="GO" id="GO:0008320">
    <property type="term" value="F:protein transmembrane transporter activity"/>
    <property type="evidence" value="ECO:0007669"/>
    <property type="project" value="TreeGrafter"/>
</dbReference>
<evidence type="ECO:0000256" key="3">
    <source>
        <dbReference type="ARBA" id="ARBA00022448"/>
    </source>
</evidence>
<dbReference type="AlphaFoldDB" id="A0A4S4B182"/>
<evidence type="ECO:0000256" key="7">
    <source>
        <dbReference type="ARBA" id="ARBA00023136"/>
    </source>
</evidence>
<dbReference type="PROSITE" id="PS51779">
    <property type="entry name" value="POTRA"/>
    <property type="match status" value="1"/>
</dbReference>
<dbReference type="InterPro" id="IPR034746">
    <property type="entry name" value="POTRA"/>
</dbReference>
<evidence type="ECO:0000256" key="8">
    <source>
        <dbReference type="ARBA" id="ARBA00023237"/>
    </source>
</evidence>
<dbReference type="EMBL" id="SSOC01000002">
    <property type="protein sequence ID" value="THF66296.1"/>
    <property type="molecule type" value="Genomic_DNA"/>
</dbReference>
<sequence>MAALAGFASSLHAQSLLPGDLDLNRERQERLLQEQQRRLQELRELPGVMPAPAEKPAEPGKCFDIQRIELQGSTLLDGEERRRLVEPFEGRCLAVDDLNELLRRITAWYLDRGYVTSRAYLAEQDLSSGTLEVIVVEGQLERIEPGPDSGLSVRELNLAFPGQEGERLNLRELEQLVDQLNRLPSNRATVELIPGEAVGGSRAVIANQPEKPWRLSFTRHNDGQRSTGRQQWAVGLELDSPLGLADQLMVRGGADTHGGKNPSSDNGFFHYGLPWGWWTFSYTYSQSHYRSINETSGFAFALTGQSRSHELRAERLLHRDAVGKTAVNFAIGQVDSRNYIEGSLLKVSSPRLSEAGLGLNHGRRIGSAFVNLDLGWQRGIGAFGGLTDRHPASGEPHAQYDKYTFTASFLQPFALAGQAFTFDSLVFAQKSEDVLYGPRRISIGGLGSVRGFQDQSLSGDSGGYWRNQLRWRTPVAPDALGAAAAAWLPAVLGEFGVTLAWDVGVIARDRHNKPAGQHGRISGRAIELSARGKHLRASLTYAQSLVRPDVLPAGEHPLHLRVELLL</sequence>
<evidence type="ECO:0000259" key="9">
    <source>
        <dbReference type="PROSITE" id="PS51779"/>
    </source>
</evidence>
<organism evidence="10 11">
    <name type="scientific">Pseudothauera nasutitermitis</name>
    <dbReference type="NCBI Taxonomy" id="2565930"/>
    <lineage>
        <taxon>Bacteria</taxon>
        <taxon>Pseudomonadati</taxon>
        <taxon>Pseudomonadota</taxon>
        <taxon>Betaproteobacteria</taxon>
        <taxon>Rhodocyclales</taxon>
        <taxon>Zoogloeaceae</taxon>
        <taxon>Pseudothauera</taxon>
    </lineage>
</organism>
<keyword evidence="11" id="KW-1185">Reference proteome</keyword>
<dbReference type="InterPro" id="IPR035251">
    <property type="entry name" value="ShlB_POTRA"/>
</dbReference>
<evidence type="ECO:0000256" key="1">
    <source>
        <dbReference type="ARBA" id="ARBA00004442"/>
    </source>
</evidence>
<name>A0A4S4B182_9RHOO</name>
<dbReference type="Gene3D" id="3.10.20.310">
    <property type="entry name" value="membrane protein fhac"/>
    <property type="match status" value="1"/>
</dbReference>
<dbReference type="GO" id="GO:0098046">
    <property type="term" value="C:type V protein secretion system complex"/>
    <property type="evidence" value="ECO:0007669"/>
    <property type="project" value="TreeGrafter"/>
</dbReference>
<keyword evidence="4" id="KW-1134">Transmembrane beta strand</keyword>
<dbReference type="RefSeq" id="WP_136347245.1">
    <property type="nucleotide sequence ID" value="NZ_SSOC01000002.1"/>
</dbReference>
<dbReference type="PIRSF" id="PIRSF029745">
    <property type="entry name" value="FhaC"/>
    <property type="match status" value="1"/>
</dbReference>
<evidence type="ECO:0000256" key="2">
    <source>
        <dbReference type="ARBA" id="ARBA00009055"/>
    </source>
</evidence>
<reference evidence="10 11" key="1">
    <citation type="submission" date="2019-04" db="EMBL/GenBank/DDBJ databases">
        <title>Azoarcus nasutitermitis sp. nov. isolated from termite nest.</title>
        <authorList>
            <person name="Lin S.-Y."/>
            <person name="Hameed A."/>
            <person name="Hsu Y.-H."/>
            <person name="Young C.-C."/>
        </authorList>
    </citation>
    <scope>NUCLEOTIDE SEQUENCE [LARGE SCALE GENOMIC DNA]</scope>
    <source>
        <strain evidence="10 11">CC-YHH838</strain>
    </source>
</reference>
<comment type="caution">
    <text evidence="10">The sequence shown here is derived from an EMBL/GenBank/DDBJ whole genome shotgun (WGS) entry which is preliminary data.</text>
</comment>
<dbReference type="GO" id="GO:0009279">
    <property type="term" value="C:cell outer membrane"/>
    <property type="evidence" value="ECO:0007669"/>
    <property type="project" value="UniProtKB-SubCell"/>
</dbReference>
<dbReference type="GO" id="GO:0046819">
    <property type="term" value="P:protein secretion by the type V secretion system"/>
    <property type="evidence" value="ECO:0007669"/>
    <property type="project" value="TreeGrafter"/>
</dbReference>
<dbReference type="InterPro" id="IPR005565">
    <property type="entry name" value="Hemolysn_activator_HlyB_C"/>
</dbReference>
<evidence type="ECO:0000256" key="6">
    <source>
        <dbReference type="ARBA" id="ARBA00022927"/>
    </source>
</evidence>
<comment type="similarity">
    <text evidence="2">Belongs to the TPS (TC 1.B.20) family.</text>
</comment>
<dbReference type="OrthoDB" id="290122at2"/>
<dbReference type="InterPro" id="IPR051544">
    <property type="entry name" value="TPS_OM_transporter"/>
</dbReference>
<keyword evidence="3" id="KW-0813">Transport</keyword>
<dbReference type="Pfam" id="PF03865">
    <property type="entry name" value="ShlB"/>
    <property type="match status" value="1"/>
</dbReference>
<dbReference type="PANTHER" id="PTHR34597">
    <property type="entry name" value="SLR1661 PROTEIN"/>
    <property type="match status" value="1"/>
</dbReference>
<dbReference type="Pfam" id="PF17287">
    <property type="entry name" value="POTRA_3"/>
    <property type="match status" value="1"/>
</dbReference>
<evidence type="ECO:0000313" key="10">
    <source>
        <dbReference type="EMBL" id="THF66296.1"/>
    </source>
</evidence>
<dbReference type="Proteomes" id="UP000308430">
    <property type="component" value="Unassembled WGS sequence"/>
</dbReference>
<evidence type="ECO:0000256" key="4">
    <source>
        <dbReference type="ARBA" id="ARBA00022452"/>
    </source>
</evidence>
<feature type="domain" description="POTRA" evidence="9">
    <location>
        <begin position="63"/>
        <end position="138"/>
    </location>
</feature>
<dbReference type="InterPro" id="IPR027282">
    <property type="entry name" value="TPS"/>
</dbReference>
<keyword evidence="5" id="KW-0812">Transmembrane</keyword>
<dbReference type="InterPro" id="IPR013686">
    <property type="entry name" value="Polypept-transport_assoc_ShlB"/>
</dbReference>
<dbReference type="PANTHER" id="PTHR34597:SF3">
    <property type="entry name" value="OUTER MEMBRANE TRANSPORTER CDIB"/>
    <property type="match status" value="1"/>
</dbReference>
<evidence type="ECO:0000313" key="11">
    <source>
        <dbReference type="Proteomes" id="UP000308430"/>
    </source>
</evidence>
<proteinExistence type="inferred from homology"/>
<protein>
    <submittedName>
        <fullName evidence="10">ShlB/FhaC/HecB family hemolysin secretion/activation protein</fullName>
    </submittedName>
</protein>